<dbReference type="Gene3D" id="3.40.50.720">
    <property type="entry name" value="NAD(P)-binding Rossmann-like Domain"/>
    <property type="match status" value="1"/>
</dbReference>
<dbReference type="InterPro" id="IPR000594">
    <property type="entry name" value="ThiF_NAD_FAD-bd"/>
</dbReference>
<dbReference type="EMBL" id="CP003520">
    <property type="protein sequence ID" value="AFN82738.1"/>
    <property type="molecule type" value="Genomic_DNA"/>
</dbReference>
<dbReference type="VEuPathDB" id="MicrosporidiaDB:EROM_031160"/>
<dbReference type="SUPFAM" id="SSF69572">
    <property type="entry name" value="Activating enzymes of the ubiquitin-like proteins"/>
    <property type="match status" value="1"/>
</dbReference>
<dbReference type="Gene3D" id="3.40.250.10">
    <property type="entry name" value="Rhodanese-like domain"/>
    <property type="match status" value="1"/>
</dbReference>
<evidence type="ECO:0000259" key="1">
    <source>
        <dbReference type="PROSITE" id="PS50206"/>
    </source>
</evidence>
<reference evidence="2 3" key="1">
    <citation type="journal article" date="2012" name="Proc. Natl. Acad. Sci. U.S.A.">
        <title>Gain and loss of multiple functionally related, horizontally transferred genes in the reduced genomes of two microsporidian parasites.</title>
        <authorList>
            <person name="Pombert J.-F."/>
            <person name="Selman M."/>
            <person name="Burki F."/>
            <person name="Bardell F.T."/>
            <person name="Farinelli L."/>
            <person name="Solter L.F."/>
            <person name="Whitman D.W."/>
            <person name="Weiss L.M."/>
            <person name="Corradi N."/>
            <person name="Keeling P.J."/>
        </authorList>
    </citation>
    <scope>NUCLEOTIDE SEQUENCE [LARGE SCALE GENOMIC DNA]</scope>
    <source>
        <strain evidence="2 3">SJ-2008</strain>
    </source>
</reference>
<name>I6ZHR6_ENCRO</name>
<evidence type="ECO:0000313" key="2">
    <source>
        <dbReference type="EMBL" id="AFN82738.1"/>
    </source>
</evidence>
<dbReference type="GO" id="GO:0005737">
    <property type="term" value="C:cytoplasm"/>
    <property type="evidence" value="ECO:0007669"/>
    <property type="project" value="TreeGrafter"/>
</dbReference>
<gene>
    <name evidence="2" type="ordered locus">EROM_031160</name>
</gene>
<feature type="domain" description="Rhodanese" evidence="1">
    <location>
        <begin position="236"/>
        <end position="324"/>
    </location>
</feature>
<evidence type="ECO:0000313" key="3">
    <source>
        <dbReference type="Proteomes" id="UP000010094"/>
    </source>
</evidence>
<dbReference type="InterPro" id="IPR035985">
    <property type="entry name" value="Ubiquitin-activating_enz"/>
</dbReference>
<dbReference type="InterPro" id="IPR036873">
    <property type="entry name" value="Rhodanese-like_dom_sf"/>
</dbReference>
<dbReference type="InterPro" id="IPR001763">
    <property type="entry name" value="Rhodanese-like_dom"/>
</dbReference>
<dbReference type="GO" id="GO:0042292">
    <property type="term" value="F:URM1 activating enzyme activity"/>
    <property type="evidence" value="ECO:0007669"/>
    <property type="project" value="TreeGrafter"/>
</dbReference>
<accession>I6ZHR6</accession>
<dbReference type="GeneID" id="20521029"/>
<dbReference type="GO" id="GO:0016779">
    <property type="term" value="F:nucleotidyltransferase activity"/>
    <property type="evidence" value="ECO:0007669"/>
    <property type="project" value="TreeGrafter"/>
</dbReference>
<keyword evidence="3" id="KW-1185">Reference proteome</keyword>
<dbReference type="HOGENOM" id="CLU_013325_1_0_1"/>
<dbReference type="AlphaFoldDB" id="I6ZHR6"/>
<organism evidence="2 3">
    <name type="scientific">Encephalitozoon romaleae (strain SJ-2008)</name>
    <name type="common">Microsporidian parasite</name>
    <dbReference type="NCBI Taxonomy" id="1178016"/>
    <lineage>
        <taxon>Eukaryota</taxon>
        <taxon>Fungi</taxon>
        <taxon>Fungi incertae sedis</taxon>
        <taxon>Microsporidia</taxon>
        <taxon>Unikaryonidae</taxon>
        <taxon>Encephalitozoon</taxon>
    </lineage>
</organism>
<dbReference type="GO" id="GO:0004792">
    <property type="term" value="F:thiosulfate-cyanide sulfurtransferase activity"/>
    <property type="evidence" value="ECO:0007669"/>
    <property type="project" value="TreeGrafter"/>
</dbReference>
<dbReference type="KEGG" id="ero:EROM_031160"/>
<protein>
    <submittedName>
        <fullName evidence="2">Molybdopterin and thiamine biosynthesis E1-like protein</fullName>
    </submittedName>
</protein>
<dbReference type="InterPro" id="IPR045886">
    <property type="entry name" value="ThiF/MoeB/HesA"/>
</dbReference>
<dbReference type="Pfam" id="PF00581">
    <property type="entry name" value="Rhodanese"/>
    <property type="match status" value="1"/>
</dbReference>
<dbReference type="PANTHER" id="PTHR10953">
    <property type="entry name" value="UBIQUITIN-ACTIVATING ENZYME E1"/>
    <property type="match status" value="1"/>
</dbReference>
<dbReference type="Pfam" id="PF00899">
    <property type="entry name" value="ThiF"/>
    <property type="match status" value="1"/>
</dbReference>
<dbReference type="CDD" id="cd00158">
    <property type="entry name" value="RHOD"/>
    <property type="match status" value="1"/>
</dbReference>
<dbReference type="PANTHER" id="PTHR10953:SF102">
    <property type="entry name" value="ADENYLYLTRANSFERASE AND SULFURTRANSFERASE MOCS3"/>
    <property type="match status" value="1"/>
</dbReference>
<dbReference type="RefSeq" id="XP_009264235.1">
    <property type="nucleotide sequence ID" value="XM_009265960.1"/>
</dbReference>
<dbReference type="PROSITE" id="PS50206">
    <property type="entry name" value="RHODANESE_3"/>
    <property type="match status" value="1"/>
</dbReference>
<sequence>MYLVSCGIGRLGLVDFDRVEIHNLQRQIIYTEADLSQYKVVAALSFARRANSCIEVVGYNEFLNKENVERIISPYDVILDCTDSIHTRYLLSDHCKALSKSLICGSVLRWEGQLYKLTPSGPCYRCLFPNMKGRTLTCEDAGVVGPVCGVIGSLQALEAIKIITGDTRPKMTIYNGMTSDLMDFQLRAPKPDCRVCSRRSIPEDLSFQVPRCPHIANTELIDPNIGTIDWENVLKNLKSYLLIDIRSPVQYEMFRVKGSVNIPLVNLEDKVRTIETGGKRVGVVCRRGISSKKGALIFKANGIDAFSVNGGIDGLKSYLRKMNEPTISE</sequence>
<dbReference type="CDD" id="cd00757">
    <property type="entry name" value="ThiF_MoeB_HesA_family"/>
    <property type="match status" value="1"/>
</dbReference>
<dbReference type="Proteomes" id="UP000010094">
    <property type="component" value="Chromosome III"/>
</dbReference>
<proteinExistence type="predicted"/>
<dbReference type="SMART" id="SM00450">
    <property type="entry name" value="RHOD"/>
    <property type="match status" value="1"/>
</dbReference>
<dbReference type="OrthoDB" id="10261062at2759"/>